<dbReference type="Pfam" id="PF00069">
    <property type="entry name" value="Pkinase"/>
    <property type="match status" value="1"/>
</dbReference>
<keyword evidence="4" id="KW-0732">Signal</keyword>
<keyword evidence="2" id="KW-0547">Nucleotide-binding</keyword>
<name>A0A9W9GAC7_9EURO</name>
<comment type="caution">
    <text evidence="6">The sequence shown here is derived from an EMBL/GenBank/DDBJ whole genome shotgun (WGS) entry which is preliminary data.</text>
</comment>
<feature type="domain" description="Protein kinase" evidence="5">
    <location>
        <begin position="1"/>
        <end position="321"/>
    </location>
</feature>
<accession>A0A9W9GAC7</accession>
<dbReference type="SMART" id="SM00220">
    <property type="entry name" value="S_TKc"/>
    <property type="match status" value="1"/>
</dbReference>
<dbReference type="InterPro" id="IPR000719">
    <property type="entry name" value="Prot_kinase_dom"/>
</dbReference>
<keyword evidence="7" id="KW-1185">Reference proteome</keyword>
<dbReference type="PANTHER" id="PTHR45832:SF22">
    <property type="entry name" value="SERINE_THREONINE-PROTEIN KINASE SAMKA-RELATED"/>
    <property type="match status" value="1"/>
</dbReference>
<dbReference type="Gene3D" id="1.10.510.10">
    <property type="entry name" value="Transferase(Phosphotransferase) domain 1"/>
    <property type="match status" value="1"/>
</dbReference>
<gene>
    <name evidence="6" type="ORF">NUU61_000186</name>
</gene>
<feature type="chain" id="PRO_5040782296" description="Protein kinase domain-containing protein" evidence="4">
    <location>
        <begin position="24"/>
        <end position="321"/>
    </location>
</feature>
<dbReference type="GO" id="GO:0005524">
    <property type="term" value="F:ATP binding"/>
    <property type="evidence" value="ECO:0007669"/>
    <property type="project" value="UniProtKB-KW"/>
</dbReference>
<dbReference type="InterPro" id="IPR008271">
    <property type="entry name" value="Ser/Thr_kinase_AS"/>
</dbReference>
<keyword evidence="3" id="KW-0067">ATP-binding</keyword>
<protein>
    <recommendedName>
        <fullName evidence="5">Protein kinase domain-containing protein</fullName>
    </recommendedName>
</protein>
<dbReference type="AlphaFoldDB" id="A0A9W9GAC7"/>
<evidence type="ECO:0000313" key="6">
    <source>
        <dbReference type="EMBL" id="KAJ5114427.1"/>
    </source>
</evidence>
<dbReference type="GeneID" id="81389938"/>
<dbReference type="PROSITE" id="PS50011">
    <property type="entry name" value="PROTEIN_KINASE_DOM"/>
    <property type="match status" value="1"/>
</dbReference>
<sequence>MRLFKAQLILWGFYSLLISRISSSPIREEPHSEDLQVIQFDKDDENTLARRNFFLEDSLHEHSIDPRAPPQRPIATCGYQSGDKHASDVRGETLYVLKEHGKAYGEPKELFWSGNTRESVQVMPKAIEDLEKALRLGHSVDVSLSMWAVGKALLAAHKKWIVHRDIKLANILLGQQGTFFLTDWGVATKVTERIQTSRAGQKNYKGPEAKNGEPYDIFKDDVFEYALTYLEADQPRYMLHSGFRAEVYNWLTVPGDKKVKPGRSYEATFNYLGERFGSALSESKRGLIARGICMQDDRWDLPYILGRFKQVNRILEPEDRR</sequence>
<dbReference type="RefSeq" id="XP_056515620.1">
    <property type="nucleotide sequence ID" value="XM_056650770.1"/>
</dbReference>
<dbReference type="OrthoDB" id="4119301at2759"/>
<evidence type="ECO:0000256" key="1">
    <source>
        <dbReference type="ARBA" id="ARBA00008874"/>
    </source>
</evidence>
<dbReference type="SUPFAM" id="SSF56112">
    <property type="entry name" value="Protein kinase-like (PK-like)"/>
    <property type="match status" value="1"/>
</dbReference>
<dbReference type="InterPro" id="IPR051931">
    <property type="entry name" value="PAK3-like"/>
</dbReference>
<reference evidence="6" key="1">
    <citation type="submission" date="2022-11" db="EMBL/GenBank/DDBJ databases">
        <authorList>
            <person name="Petersen C."/>
        </authorList>
    </citation>
    <scope>NUCLEOTIDE SEQUENCE</scope>
    <source>
        <strain evidence="6">IBT 34128</strain>
    </source>
</reference>
<dbReference type="PROSITE" id="PS00108">
    <property type="entry name" value="PROTEIN_KINASE_ST"/>
    <property type="match status" value="1"/>
</dbReference>
<reference evidence="6" key="2">
    <citation type="journal article" date="2023" name="IMA Fungus">
        <title>Comparative genomic study of the Penicillium genus elucidates a diverse pangenome and 15 lateral gene transfer events.</title>
        <authorList>
            <person name="Petersen C."/>
            <person name="Sorensen T."/>
            <person name="Nielsen M.R."/>
            <person name="Sondergaard T.E."/>
            <person name="Sorensen J.L."/>
            <person name="Fitzpatrick D.A."/>
            <person name="Frisvad J.C."/>
            <person name="Nielsen K.L."/>
        </authorList>
    </citation>
    <scope>NUCLEOTIDE SEQUENCE</scope>
    <source>
        <strain evidence="6">IBT 34128</strain>
    </source>
</reference>
<evidence type="ECO:0000259" key="5">
    <source>
        <dbReference type="PROSITE" id="PS50011"/>
    </source>
</evidence>
<evidence type="ECO:0000256" key="3">
    <source>
        <dbReference type="ARBA" id="ARBA00022840"/>
    </source>
</evidence>
<dbReference type="EMBL" id="JAPMSZ010000001">
    <property type="protein sequence ID" value="KAJ5114427.1"/>
    <property type="molecule type" value="Genomic_DNA"/>
</dbReference>
<dbReference type="Proteomes" id="UP001141434">
    <property type="component" value="Unassembled WGS sequence"/>
</dbReference>
<organism evidence="6 7">
    <name type="scientific">Penicillium alfredii</name>
    <dbReference type="NCBI Taxonomy" id="1506179"/>
    <lineage>
        <taxon>Eukaryota</taxon>
        <taxon>Fungi</taxon>
        <taxon>Dikarya</taxon>
        <taxon>Ascomycota</taxon>
        <taxon>Pezizomycotina</taxon>
        <taxon>Eurotiomycetes</taxon>
        <taxon>Eurotiomycetidae</taxon>
        <taxon>Eurotiales</taxon>
        <taxon>Aspergillaceae</taxon>
        <taxon>Penicillium</taxon>
    </lineage>
</organism>
<dbReference type="GO" id="GO:0004672">
    <property type="term" value="F:protein kinase activity"/>
    <property type="evidence" value="ECO:0007669"/>
    <property type="project" value="InterPro"/>
</dbReference>
<proteinExistence type="inferred from homology"/>
<evidence type="ECO:0000313" key="7">
    <source>
        <dbReference type="Proteomes" id="UP001141434"/>
    </source>
</evidence>
<dbReference type="InterPro" id="IPR011009">
    <property type="entry name" value="Kinase-like_dom_sf"/>
</dbReference>
<evidence type="ECO:0000256" key="2">
    <source>
        <dbReference type="ARBA" id="ARBA00022741"/>
    </source>
</evidence>
<feature type="signal peptide" evidence="4">
    <location>
        <begin position="1"/>
        <end position="23"/>
    </location>
</feature>
<evidence type="ECO:0000256" key="4">
    <source>
        <dbReference type="SAM" id="SignalP"/>
    </source>
</evidence>
<comment type="similarity">
    <text evidence="1">Belongs to the protein kinase superfamily. STE Ser/Thr protein kinase family. STE20 subfamily.</text>
</comment>
<dbReference type="PANTHER" id="PTHR45832">
    <property type="entry name" value="SERINE/THREONINE-PROTEIN KINASE SAMKA-RELATED-RELATED"/>
    <property type="match status" value="1"/>
</dbReference>